<proteinExistence type="inferred from homology"/>
<protein>
    <submittedName>
        <fullName evidence="3">Manganese catalase family protein</fullName>
    </submittedName>
</protein>
<name>A0ABU3BU37_9BACT</name>
<dbReference type="InterPro" id="IPR007760">
    <property type="entry name" value="Mn_catalase"/>
</dbReference>
<evidence type="ECO:0000256" key="1">
    <source>
        <dbReference type="ARBA" id="ARBA00007644"/>
    </source>
</evidence>
<comment type="caution">
    <text evidence="3">The sequence shown here is derived from an EMBL/GenBank/DDBJ whole genome shotgun (WGS) entry which is preliminary data.</text>
</comment>
<sequence>MFYHDNKLQYEVKVDKPNPLFAKALQQAIGGQEGEMRVCLQYLFQAWNQPPSQSKYRDMLLNTGTEEISHIEILCTAVALNLEGAPTQVQDEAAENPMVAAILGGMQPRQFLSAGLGAMPVDANGGPFTGNYIVASGNLAGDMYANVMAESTGRTLAARLYHMTDDAGMKDMLRFLLARDTMHQNQWLAVIEELGGVENVHPIPASIPMSEEQKGPHVEEMNLSYAFMSTHIEPQDDPGARYTSGRSIDGKGEFSFIPKMEPLGGEPQLPEPPPSTFDAATPQDGAKSGAAGLVQKAKDALS</sequence>
<dbReference type="CDD" id="cd01051">
    <property type="entry name" value="Mn_catalase"/>
    <property type="match status" value="1"/>
</dbReference>
<comment type="similarity">
    <text evidence="1">Belongs to the manganese catalase family.</text>
</comment>
<dbReference type="InterPro" id="IPR009078">
    <property type="entry name" value="Ferritin-like_SF"/>
</dbReference>
<dbReference type="SUPFAM" id="SSF47240">
    <property type="entry name" value="Ferritin-like"/>
    <property type="match status" value="1"/>
</dbReference>
<feature type="region of interest" description="Disordered" evidence="2">
    <location>
        <begin position="234"/>
        <end position="302"/>
    </location>
</feature>
<keyword evidence="4" id="KW-1185">Reference proteome</keyword>
<organism evidence="3 4">
    <name type="scientific">Rubrivirga litoralis</name>
    <dbReference type="NCBI Taxonomy" id="3075598"/>
    <lineage>
        <taxon>Bacteria</taxon>
        <taxon>Pseudomonadati</taxon>
        <taxon>Rhodothermota</taxon>
        <taxon>Rhodothermia</taxon>
        <taxon>Rhodothermales</taxon>
        <taxon>Rubricoccaceae</taxon>
        <taxon>Rubrivirga</taxon>
    </lineage>
</organism>
<dbReference type="InterPro" id="IPR039377">
    <property type="entry name" value="Mn_catalase_dom"/>
</dbReference>
<evidence type="ECO:0000256" key="2">
    <source>
        <dbReference type="SAM" id="MobiDB-lite"/>
    </source>
</evidence>
<dbReference type="Pfam" id="PF05067">
    <property type="entry name" value="Mn_catalase"/>
    <property type="match status" value="1"/>
</dbReference>
<dbReference type="Gene3D" id="1.20.1260.10">
    <property type="match status" value="1"/>
</dbReference>
<dbReference type="EMBL" id="JAVRHT010000038">
    <property type="protein sequence ID" value="MDT0632808.1"/>
    <property type="molecule type" value="Genomic_DNA"/>
</dbReference>
<evidence type="ECO:0000313" key="4">
    <source>
        <dbReference type="Proteomes" id="UP001267426"/>
    </source>
</evidence>
<dbReference type="InterPro" id="IPR012347">
    <property type="entry name" value="Ferritin-like"/>
</dbReference>
<dbReference type="Proteomes" id="UP001267426">
    <property type="component" value="Unassembled WGS sequence"/>
</dbReference>
<evidence type="ECO:0000313" key="3">
    <source>
        <dbReference type="EMBL" id="MDT0632808.1"/>
    </source>
</evidence>
<gene>
    <name evidence="3" type="ORF">RM540_13700</name>
</gene>
<accession>A0ABU3BU37</accession>
<reference evidence="3 4" key="1">
    <citation type="submission" date="2023-09" db="EMBL/GenBank/DDBJ databases">
        <authorList>
            <person name="Rey-Velasco X."/>
        </authorList>
    </citation>
    <scope>NUCLEOTIDE SEQUENCE [LARGE SCALE GENOMIC DNA]</scope>
    <source>
        <strain evidence="3 4">F394</strain>
    </source>
</reference>
<dbReference type="RefSeq" id="WP_311665069.1">
    <property type="nucleotide sequence ID" value="NZ_JAVRHT010000038.1"/>
</dbReference>